<evidence type="ECO:0000313" key="4">
    <source>
        <dbReference type="Ensembl" id="ENSGAGP00000011530.1"/>
    </source>
</evidence>
<feature type="region of interest" description="Disordered" evidence="2">
    <location>
        <begin position="129"/>
        <end position="175"/>
    </location>
</feature>
<organism evidence="4 5">
    <name type="scientific">Gopherus agassizii</name>
    <name type="common">Agassiz's desert tortoise</name>
    <dbReference type="NCBI Taxonomy" id="38772"/>
    <lineage>
        <taxon>Eukaryota</taxon>
        <taxon>Metazoa</taxon>
        <taxon>Chordata</taxon>
        <taxon>Craniata</taxon>
        <taxon>Vertebrata</taxon>
        <taxon>Euteleostomi</taxon>
        <taxon>Archelosauria</taxon>
        <taxon>Testudinata</taxon>
        <taxon>Testudines</taxon>
        <taxon>Cryptodira</taxon>
        <taxon>Durocryptodira</taxon>
        <taxon>Testudinoidea</taxon>
        <taxon>Testudinidae</taxon>
        <taxon>Gopherus</taxon>
    </lineage>
</organism>
<keyword evidence="1" id="KW-0539">Nucleus</keyword>
<name>A0A452H9T7_9SAUR</name>
<reference evidence="4" key="3">
    <citation type="submission" date="2025-09" db="UniProtKB">
        <authorList>
            <consortium name="Ensembl"/>
        </authorList>
    </citation>
    <scope>IDENTIFICATION</scope>
</reference>
<dbReference type="SUPFAM" id="SSF47353">
    <property type="entry name" value="Retrovirus capsid dimerization domain-like"/>
    <property type="match status" value="1"/>
</dbReference>
<dbReference type="PANTHER" id="PTHR45935:SF15">
    <property type="entry name" value="SCAN BOX DOMAIN-CONTAINING PROTEIN"/>
    <property type="match status" value="1"/>
</dbReference>
<reference evidence="5" key="1">
    <citation type="journal article" date="2017" name="PLoS ONE">
        <title>The Agassiz's desert tortoise genome provides a resource for the conservation of a threatened species.</title>
        <authorList>
            <person name="Tollis M."/>
            <person name="DeNardo D.F."/>
            <person name="Cornelius J.A."/>
            <person name="Dolby G.A."/>
            <person name="Edwards T."/>
            <person name="Henen B.T."/>
            <person name="Karl A.E."/>
            <person name="Murphy R.W."/>
            <person name="Kusumi K."/>
        </authorList>
    </citation>
    <scope>NUCLEOTIDE SEQUENCE [LARGE SCALE GENOMIC DNA]</scope>
</reference>
<dbReference type="STRING" id="38772.ENSGAGP00000011530"/>
<evidence type="ECO:0000259" key="3">
    <source>
        <dbReference type="PROSITE" id="PS50804"/>
    </source>
</evidence>
<dbReference type="AlphaFoldDB" id="A0A452H9T7"/>
<proteinExistence type="predicted"/>
<dbReference type="Pfam" id="PF02023">
    <property type="entry name" value="SCAN"/>
    <property type="match status" value="1"/>
</dbReference>
<evidence type="ECO:0000256" key="2">
    <source>
        <dbReference type="SAM" id="MobiDB-lite"/>
    </source>
</evidence>
<dbReference type="InterPro" id="IPR050916">
    <property type="entry name" value="SCAN-C2H2_zinc_finger"/>
</dbReference>
<dbReference type="InterPro" id="IPR003309">
    <property type="entry name" value="SCAN_dom"/>
</dbReference>
<protein>
    <recommendedName>
        <fullName evidence="3">SCAN box domain-containing protein</fullName>
    </recommendedName>
</protein>
<feature type="domain" description="SCAN box" evidence="3">
    <location>
        <begin position="33"/>
        <end position="94"/>
    </location>
</feature>
<dbReference type="SMART" id="SM00431">
    <property type="entry name" value="SCAN"/>
    <property type="match status" value="1"/>
</dbReference>
<dbReference type="PANTHER" id="PTHR45935">
    <property type="entry name" value="PROTEIN ZBED8-RELATED"/>
    <property type="match status" value="1"/>
</dbReference>
<feature type="compositionally biased region" description="Basic residues" evidence="2">
    <location>
        <begin position="156"/>
        <end position="165"/>
    </location>
</feature>
<sequence>AASPVPYPLDDTISCDKLRTESCKGGVGISTRRSQLFDLIHLPRKWLRPETHRPEEIVETMVLDRYMRGLPPDIRGWVSQNDPSSCDELVALVERHLATQELSRTTGEARRQNRRQVCVPRARVAVAPGRTVEGRKEAEEQPEYSEGLGDWERKTRGGVRPHSPKTRGSWETPLR</sequence>
<dbReference type="Ensembl" id="ENSGAGT00000013202.1">
    <property type="protein sequence ID" value="ENSGAGP00000011530.1"/>
    <property type="gene ID" value="ENSGAGG00000008903.1"/>
</dbReference>
<dbReference type="Gene3D" id="1.10.4020.10">
    <property type="entry name" value="DNA breaking-rejoining enzymes"/>
    <property type="match status" value="1"/>
</dbReference>
<dbReference type="Proteomes" id="UP000291020">
    <property type="component" value="Unassembled WGS sequence"/>
</dbReference>
<accession>A0A452H9T7</accession>
<keyword evidence="5" id="KW-1185">Reference proteome</keyword>
<reference evidence="4" key="2">
    <citation type="submission" date="2025-08" db="UniProtKB">
        <authorList>
            <consortium name="Ensembl"/>
        </authorList>
    </citation>
    <scope>IDENTIFICATION</scope>
</reference>
<dbReference type="InterPro" id="IPR038269">
    <property type="entry name" value="SCAN_sf"/>
</dbReference>
<evidence type="ECO:0000256" key="1">
    <source>
        <dbReference type="ARBA" id="ARBA00023242"/>
    </source>
</evidence>
<dbReference type="PROSITE" id="PS50804">
    <property type="entry name" value="SCAN_BOX"/>
    <property type="match status" value="1"/>
</dbReference>
<evidence type="ECO:0000313" key="5">
    <source>
        <dbReference type="Proteomes" id="UP000291020"/>
    </source>
</evidence>